<reference evidence="1 2" key="1">
    <citation type="submission" date="2024-11" db="EMBL/GenBank/DDBJ databases">
        <authorList>
            <person name="Heng Y.C."/>
            <person name="Lim A.C.H."/>
            <person name="Lee J.K.Y."/>
            <person name="Kittelmann S."/>
        </authorList>
    </citation>
    <scope>NUCLEOTIDE SEQUENCE [LARGE SCALE GENOMIC DNA]</scope>
    <source>
        <strain evidence="1 2">WILCCON 0114</strain>
    </source>
</reference>
<dbReference type="RefSeq" id="WP_406789236.1">
    <property type="nucleotide sequence ID" value="NZ_JBJIAA010000018.1"/>
</dbReference>
<name>A0ABW8TJA0_9CLOT</name>
<sequence length="167" mass="19740">MLMQELTPKMIEEYKEIWNEYKDKLYPNRKSGKEVVEYLKNKYLLKELHDDNARLTVIDNVLHNKPYAEKLSIGAKPHAVNFFIEDEGNGKFLYENQDEIFKEGNIFVGVELESGFFCVEGSSLLWDELYAFRGLDEKDIQNYFCVGEYISCLKKYKYHKASYVCKK</sequence>
<evidence type="ECO:0000313" key="2">
    <source>
        <dbReference type="Proteomes" id="UP001623592"/>
    </source>
</evidence>
<gene>
    <name evidence="1" type="ORF">ACJDT4_19395</name>
</gene>
<proteinExistence type="predicted"/>
<organism evidence="1 2">
    <name type="scientific">Clostridium neuense</name>
    <dbReference type="NCBI Taxonomy" id="1728934"/>
    <lineage>
        <taxon>Bacteria</taxon>
        <taxon>Bacillati</taxon>
        <taxon>Bacillota</taxon>
        <taxon>Clostridia</taxon>
        <taxon>Eubacteriales</taxon>
        <taxon>Clostridiaceae</taxon>
        <taxon>Clostridium</taxon>
    </lineage>
</organism>
<dbReference type="EMBL" id="JBJIAA010000018">
    <property type="protein sequence ID" value="MFL0252582.1"/>
    <property type="molecule type" value="Genomic_DNA"/>
</dbReference>
<comment type="caution">
    <text evidence="1">The sequence shown here is derived from an EMBL/GenBank/DDBJ whole genome shotgun (WGS) entry which is preliminary data.</text>
</comment>
<dbReference type="Proteomes" id="UP001623592">
    <property type="component" value="Unassembled WGS sequence"/>
</dbReference>
<protein>
    <submittedName>
        <fullName evidence="1">Uncharacterized protein</fullName>
    </submittedName>
</protein>
<accession>A0ABW8TJA0</accession>
<keyword evidence="2" id="KW-1185">Reference proteome</keyword>
<evidence type="ECO:0000313" key="1">
    <source>
        <dbReference type="EMBL" id="MFL0252582.1"/>
    </source>
</evidence>